<name>A0A3B7MGZ9_9BACT</name>
<evidence type="ECO:0000259" key="1">
    <source>
        <dbReference type="Pfam" id="PF01408"/>
    </source>
</evidence>
<proteinExistence type="predicted"/>
<dbReference type="SUPFAM" id="SSF51735">
    <property type="entry name" value="NAD(P)-binding Rossmann-fold domains"/>
    <property type="match status" value="1"/>
</dbReference>
<dbReference type="PROSITE" id="PS51318">
    <property type="entry name" value="TAT"/>
    <property type="match status" value="1"/>
</dbReference>
<dbReference type="EMBL" id="CP032157">
    <property type="protein sequence ID" value="AXY73662.1"/>
    <property type="molecule type" value="Genomic_DNA"/>
</dbReference>
<evidence type="ECO:0000259" key="2">
    <source>
        <dbReference type="Pfam" id="PF19051"/>
    </source>
</evidence>
<organism evidence="3 4">
    <name type="scientific">Paraflavitalea soli</name>
    <dbReference type="NCBI Taxonomy" id="2315862"/>
    <lineage>
        <taxon>Bacteria</taxon>
        <taxon>Pseudomonadati</taxon>
        <taxon>Bacteroidota</taxon>
        <taxon>Chitinophagia</taxon>
        <taxon>Chitinophagales</taxon>
        <taxon>Chitinophagaceae</taxon>
        <taxon>Paraflavitalea</taxon>
    </lineage>
</organism>
<evidence type="ECO:0000313" key="3">
    <source>
        <dbReference type="EMBL" id="AXY73662.1"/>
    </source>
</evidence>
<accession>A0A3B7MGZ9</accession>
<dbReference type="RefSeq" id="WP_119049497.1">
    <property type="nucleotide sequence ID" value="NZ_CP032157.1"/>
</dbReference>
<feature type="domain" description="Gfo/Idh/MocA-like oxidoreductase N-terminal" evidence="1">
    <location>
        <begin position="50"/>
        <end position="186"/>
    </location>
</feature>
<dbReference type="InterPro" id="IPR000683">
    <property type="entry name" value="Gfo/Idh/MocA-like_OxRdtase_N"/>
</dbReference>
<dbReference type="InterPro" id="IPR050463">
    <property type="entry name" value="Gfo/Idh/MocA_oxidrdct_glycsds"/>
</dbReference>
<dbReference type="OrthoDB" id="9763611at2"/>
<dbReference type="Gene3D" id="3.30.360.10">
    <property type="entry name" value="Dihydrodipicolinate Reductase, domain 2"/>
    <property type="match status" value="1"/>
</dbReference>
<dbReference type="Gene3D" id="3.40.50.720">
    <property type="entry name" value="NAD(P)-binding Rossmann-like Domain"/>
    <property type="match status" value="1"/>
</dbReference>
<evidence type="ECO:0000313" key="4">
    <source>
        <dbReference type="Proteomes" id="UP000263900"/>
    </source>
</evidence>
<sequence length="482" mass="53258">MGKKQNKPSISRRRFLTNSVKASIGTTIALNLPTIVPASVFGQHAPSNRINVASIGCGRISVSHDMTEIARYAGARIMAVCDVDKSRADAGVQAVRNNYIKASAINGGLTGDWEIKTYYDYKELLLNKDIDAVHISLPDHQHAIVGVHAVRAGKDVYLQKPASLTIEEGRILSNEVKKTGRILQMGSQQKSINPWPQFKKVCELVRNGRIGQLKTIEVGLPGDPGGGNPIQMPVPANLNYDAWLGATPAVYYTEDRVHSQAAAGGVTSRPGWLRCEQFGAGMITGWGAHHIDTAHWAMGMEYSGPVEVWGHANFPTDDPHYKGLWNVHGIFRTEALYANGVHMIVSNELPNGVKFIGTEGWLWATRGAYRVTDSDPVADKDGIKPIDASNPRILQSVIGPNEIQLYESSEQHANWLDCIKTRKQPVAPVEVGHRSCSACLLHQIAMKLKRKIYWDPDKEMFKNNDKEATALLSRPRRKQYDF</sequence>
<dbReference type="InterPro" id="IPR006311">
    <property type="entry name" value="TAT_signal"/>
</dbReference>
<gene>
    <name evidence="3" type="ORF">D3H65_06590</name>
</gene>
<reference evidence="3 4" key="1">
    <citation type="submission" date="2018-09" db="EMBL/GenBank/DDBJ databases">
        <title>Genome sequencing of strain 6GH32-13.</title>
        <authorList>
            <person name="Weon H.-Y."/>
            <person name="Heo J."/>
            <person name="Kwon S.-W."/>
        </authorList>
    </citation>
    <scope>NUCLEOTIDE SEQUENCE [LARGE SCALE GENOMIC DNA]</scope>
    <source>
        <strain evidence="3 4">5GH32-13</strain>
    </source>
</reference>
<dbReference type="GO" id="GO:0000166">
    <property type="term" value="F:nucleotide binding"/>
    <property type="evidence" value="ECO:0007669"/>
    <property type="project" value="InterPro"/>
</dbReference>
<dbReference type="PANTHER" id="PTHR43818">
    <property type="entry name" value="BCDNA.GH03377"/>
    <property type="match status" value="1"/>
</dbReference>
<dbReference type="KEGG" id="pseg:D3H65_06590"/>
<protein>
    <submittedName>
        <fullName evidence="3">Gfo/Idh/MocA family oxidoreductase</fullName>
    </submittedName>
</protein>
<keyword evidence="4" id="KW-1185">Reference proteome</keyword>
<dbReference type="Pfam" id="PF01408">
    <property type="entry name" value="GFO_IDH_MocA"/>
    <property type="match status" value="1"/>
</dbReference>
<dbReference type="InterPro" id="IPR043906">
    <property type="entry name" value="Gfo/Idh/MocA_OxRdtase_bact_C"/>
</dbReference>
<dbReference type="Proteomes" id="UP000263900">
    <property type="component" value="Chromosome"/>
</dbReference>
<dbReference type="InterPro" id="IPR036291">
    <property type="entry name" value="NAD(P)-bd_dom_sf"/>
</dbReference>
<dbReference type="PANTHER" id="PTHR43818:SF5">
    <property type="entry name" value="OXIDOREDUCTASE FAMILY PROTEIN"/>
    <property type="match status" value="1"/>
</dbReference>
<feature type="domain" description="Gfo/Idh/MocA-like oxidoreductase bacterial type C-terminal" evidence="2">
    <location>
        <begin position="231"/>
        <end position="348"/>
    </location>
</feature>
<feature type="domain" description="Gfo/Idh/MocA-like oxidoreductase bacterial type C-terminal" evidence="2">
    <location>
        <begin position="405"/>
        <end position="481"/>
    </location>
</feature>
<dbReference type="AlphaFoldDB" id="A0A3B7MGZ9"/>
<dbReference type="SUPFAM" id="SSF55347">
    <property type="entry name" value="Glyceraldehyde-3-phosphate dehydrogenase-like, C-terminal domain"/>
    <property type="match status" value="1"/>
</dbReference>
<dbReference type="Pfam" id="PF19051">
    <property type="entry name" value="GFO_IDH_MocA_C2"/>
    <property type="match status" value="2"/>
</dbReference>